<name>A0AAV2SFG8_MEGNR</name>
<dbReference type="InterPro" id="IPR003961">
    <property type="entry name" value="FN3_dom"/>
</dbReference>
<dbReference type="PROSITE" id="PS50835">
    <property type="entry name" value="IG_LIKE"/>
    <property type="match status" value="1"/>
</dbReference>
<dbReference type="PANTHER" id="PTHR23278:SF25">
    <property type="entry name" value="GH14967P"/>
    <property type="match status" value="1"/>
</dbReference>
<dbReference type="CDD" id="cd00063">
    <property type="entry name" value="FN3"/>
    <property type="match status" value="1"/>
</dbReference>
<comment type="caution">
    <text evidence="2">The sequence shown here is derived from an EMBL/GenBank/DDBJ whole genome shotgun (WGS) entry which is preliminary data.</text>
</comment>
<dbReference type="Pfam" id="PF13927">
    <property type="entry name" value="Ig_3"/>
    <property type="match status" value="1"/>
</dbReference>
<dbReference type="SUPFAM" id="SSF48726">
    <property type="entry name" value="Immunoglobulin"/>
    <property type="match status" value="2"/>
</dbReference>
<feature type="non-terminal residue" evidence="2">
    <location>
        <position position="1"/>
    </location>
</feature>
<keyword evidence="3" id="KW-1185">Reference proteome</keyword>
<feature type="non-terminal residue" evidence="2">
    <location>
        <position position="253"/>
    </location>
</feature>
<dbReference type="Proteomes" id="UP001497623">
    <property type="component" value="Unassembled WGS sequence"/>
</dbReference>
<evidence type="ECO:0000259" key="1">
    <source>
        <dbReference type="PROSITE" id="PS50835"/>
    </source>
</evidence>
<dbReference type="SUPFAM" id="SSF49265">
    <property type="entry name" value="Fibronectin type III"/>
    <property type="match status" value="1"/>
</dbReference>
<organism evidence="2 3">
    <name type="scientific">Meganyctiphanes norvegica</name>
    <name type="common">Northern krill</name>
    <name type="synonym">Thysanopoda norvegica</name>
    <dbReference type="NCBI Taxonomy" id="48144"/>
    <lineage>
        <taxon>Eukaryota</taxon>
        <taxon>Metazoa</taxon>
        <taxon>Ecdysozoa</taxon>
        <taxon>Arthropoda</taxon>
        <taxon>Crustacea</taxon>
        <taxon>Multicrustacea</taxon>
        <taxon>Malacostraca</taxon>
        <taxon>Eumalacostraca</taxon>
        <taxon>Eucarida</taxon>
        <taxon>Euphausiacea</taxon>
        <taxon>Euphausiidae</taxon>
        <taxon>Meganyctiphanes</taxon>
    </lineage>
</organism>
<reference evidence="2 3" key="1">
    <citation type="submission" date="2024-05" db="EMBL/GenBank/DDBJ databases">
        <authorList>
            <person name="Wallberg A."/>
        </authorList>
    </citation>
    <scope>NUCLEOTIDE SEQUENCE [LARGE SCALE GENOMIC DNA]</scope>
</reference>
<feature type="domain" description="Ig-like" evidence="1">
    <location>
        <begin position="56"/>
        <end position="135"/>
    </location>
</feature>
<dbReference type="AlphaFoldDB" id="A0AAV2SFG8"/>
<dbReference type="CDD" id="cd00096">
    <property type="entry name" value="Ig"/>
    <property type="match status" value="1"/>
</dbReference>
<dbReference type="InterPro" id="IPR036116">
    <property type="entry name" value="FN3_sf"/>
</dbReference>
<evidence type="ECO:0000313" key="2">
    <source>
        <dbReference type="EMBL" id="CAL4183029.1"/>
    </source>
</evidence>
<dbReference type="EMBL" id="CAXKWB010060436">
    <property type="protein sequence ID" value="CAL4183029.1"/>
    <property type="molecule type" value="Genomic_DNA"/>
</dbReference>
<gene>
    <name evidence="2" type="ORF">MNOR_LOCUS35653</name>
</gene>
<dbReference type="Gene3D" id="2.60.40.10">
    <property type="entry name" value="Immunoglobulins"/>
    <property type="match status" value="3"/>
</dbReference>
<dbReference type="InterPro" id="IPR013783">
    <property type="entry name" value="Ig-like_fold"/>
</dbReference>
<accession>A0AAV2SFG8</accession>
<dbReference type="InterPro" id="IPR007110">
    <property type="entry name" value="Ig-like_dom"/>
</dbReference>
<sequence>NELLVHDVSQGIIISNQSLVLQAVDREQAGRYSCHAHNTVGDGNSNILRLDVKYAPVCAPDQVTHYAVGRYEDAEVTCTVIANPSQATFQWTFNNTADTIDVPQGRFTSSSAHSMITYTPMTSQDYGTLLCWASNDIGTQRDPCIFHIVPAGKPDPVTNCTVVRRTRLSARVVCLAGSSHGQPQEFLLQAHVPGTQHIINVTSSDQPSFMVEGVSGSRSYSVTVTAFNERGRSAPMHLTISPLPGLGAVFQPH</sequence>
<dbReference type="InterPro" id="IPR036179">
    <property type="entry name" value="Ig-like_dom_sf"/>
</dbReference>
<dbReference type="PANTHER" id="PTHR23278">
    <property type="entry name" value="SIDESTEP PROTEIN"/>
    <property type="match status" value="1"/>
</dbReference>
<evidence type="ECO:0000313" key="3">
    <source>
        <dbReference type="Proteomes" id="UP001497623"/>
    </source>
</evidence>
<protein>
    <recommendedName>
        <fullName evidence="1">Ig-like domain-containing protein</fullName>
    </recommendedName>
</protein>
<proteinExistence type="predicted"/>